<dbReference type="SUPFAM" id="SSF56954">
    <property type="entry name" value="Outer membrane efflux proteins (OEP)"/>
    <property type="match status" value="1"/>
</dbReference>
<feature type="signal peptide" evidence="9">
    <location>
        <begin position="1"/>
        <end position="22"/>
    </location>
</feature>
<evidence type="ECO:0000313" key="11">
    <source>
        <dbReference type="Proteomes" id="UP000823862"/>
    </source>
</evidence>
<evidence type="ECO:0000256" key="6">
    <source>
        <dbReference type="ARBA" id="ARBA00023136"/>
    </source>
</evidence>
<evidence type="ECO:0000256" key="4">
    <source>
        <dbReference type="ARBA" id="ARBA00022452"/>
    </source>
</evidence>
<feature type="chain" id="PRO_5039512416" evidence="9">
    <location>
        <begin position="23"/>
        <end position="427"/>
    </location>
</feature>
<evidence type="ECO:0000256" key="9">
    <source>
        <dbReference type="SAM" id="SignalP"/>
    </source>
</evidence>
<comment type="subcellular location">
    <subcellularLocation>
        <location evidence="1">Cell outer membrane</location>
    </subcellularLocation>
</comment>
<evidence type="ECO:0000256" key="1">
    <source>
        <dbReference type="ARBA" id="ARBA00004442"/>
    </source>
</evidence>
<proteinExistence type="inferred from homology"/>
<name>A0A9D2HW20_9BACE</name>
<dbReference type="EMBL" id="DWZI01000016">
    <property type="protein sequence ID" value="HJA85148.1"/>
    <property type="molecule type" value="Genomic_DNA"/>
</dbReference>
<dbReference type="Pfam" id="PF02321">
    <property type="entry name" value="OEP"/>
    <property type="match status" value="1"/>
</dbReference>
<comment type="similarity">
    <text evidence="2">Belongs to the outer membrane factor (OMF) (TC 1.B.17) family.</text>
</comment>
<evidence type="ECO:0000256" key="3">
    <source>
        <dbReference type="ARBA" id="ARBA00022448"/>
    </source>
</evidence>
<gene>
    <name evidence="10" type="ORF">H9950_02935</name>
</gene>
<dbReference type="GO" id="GO:0015562">
    <property type="term" value="F:efflux transmembrane transporter activity"/>
    <property type="evidence" value="ECO:0007669"/>
    <property type="project" value="InterPro"/>
</dbReference>
<keyword evidence="5" id="KW-0812">Transmembrane</keyword>
<dbReference type="Gene3D" id="1.20.1600.10">
    <property type="entry name" value="Outer membrane efflux proteins (OEP)"/>
    <property type="match status" value="1"/>
</dbReference>
<organism evidence="10 11">
    <name type="scientific">Candidatus Bacteroides avicola</name>
    <dbReference type="NCBI Taxonomy" id="2838468"/>
    <lineage>
        <taxon>Bacteria</taxon>
        <taxon>Pseudomonadati</taxon>
        <taxon>Bacteroidota</taxon>
        <taxon>Bacteroidia</taxon>
        <taxon>Bacteroidales</taxon>
        <taxon>Bacteroidaceae</taxon>
        <taxon>Bacteroides</taxon>
    </lineage>
</organism>
<keyword evidence="3" id="KW-0813">Transport</keyword>
<feature type="coiled-coil region" evidence="8">
    <location>
        <begin position="29"/>
        <end position="63"/>
    </location>
</feature>
<dbReference type="GO" id="GO:1990281">
    <property type="term" value="C:efflux pump complex"/>
    <property type="evidence" value="ECO:0007669"/>
    <property type="project" value="TreeGrafter"/>
</dbReference>
<dbReference type="AlphaFoldDB" id="A0A9D2HW20"/>
<keyword evidence="4" id="KW-1134">Transmembrane beta strand</keyword>
<dbReference type="PANTHER" id="PTHR30026">
    <property type="entry name" value="OUTER MEMBRANE PROTEIN TOLC"/>
    <property type="match status" value="1"/>
</dbReference>
<keyword evidence="9" id="KW-0732">Signal</keyword>
<dbReference type="GO" id="GO:0015288">
    <property type="term" value="F:porin activity"/>
    <property type="evidence" value="ECO:0007669"/>
    <property type="project" value="TreeGrafter"/>
</dbReference>
<keyword evidence="8" id="KW-0175">Coiled coil</keyword>
<dbReference type="InterPro" id="IPR003423">
    <property type="entry name" value="OMP_efflux"/>
</dbReference>
<dbReference type="Proteomes" id="UP000823862">
    <property type="component" value="Unassembled WGS sequence"/>
</dbReference>
<evidence type="ECO:0000256" key="8">
    <source>
        <dbReference type="SAM" id="Coils"/>
    </source>
</evidence>
<sequence>MKHTSKCFLLACAWGCMTAPIAAQQVYTLDQCVEQALRNNARMQNAQNELGMAEQQRKSAFTKYFPTVSSTGIGFMADKDLLQMDVAPGMSMKLLKNGLMGGVNATLPLFTGGQIVQGNQLAKVNVEKYRLLGRQAENEVRLTTEQYFWQVAMLKEKLRTLSVVESQLAGMHKDVDAAVSAGITNRNDLLQVQLRQNDTRSTRINVENALTLSRRLLAQYIGTPDDSVDVAFAVSDSLPPSPLGLYRAPEASLVLTPEYNLLQAQLKASHIEHKMSVGKNLPTVAIGGGFMHDNLSDRHKPFWMGFATVSIPLSGWWEGSHNMKRSRLAVRNNENNLRDGSELLVINMQNTWNALTDAYKQVQIAIESIGQATENLRLQTDYYHAGTCTMSDLLEAQTLYQQSRDKYVESYAQYEVKKREYLQATGR</sequence>
<keyword evidence="7" id="KW-0998">Cell outer membrane</keyword>
<dbReference type="PANTHER" id="PTHR30026:SF20">
    <property type="entry name" value="OUTER MEMBRANE PROTEIN TOLC"/>
    <property type="match status" value="1"/>
</dbReference>
<keyword evidence="6" id="KW-0472">Membrane</keyword>
<comment type="caution">
    <text evidence="10">The sequence shown here is derived from an EMBL/GenBank/DDBJ whole genome shotgun (WGS) entry which is preliminary data.</text>
</comment>
<evidence type="ECO:0000256" key="2">
    <source>
        <dbReference type="ARBA" id="ARBA00007613"/>
    </source>
</evidence>
<accession>A0A9D2HW20</accession>
<evidence type="ECO:0000256" key="5">
    <source>
        <dbReference type="ARBA" id="ARBA00022692"/>
    </source>
</evidence>
<evidence type="ECO:0000256" key="7">
    <source>
        <dbReference type="ARBA" id="ARBA00023237"/>
    </source>
</evidence>
<reference evidence="10" key="2">
    <citation type="submission" date="2021-04" db="EMBL/GenBank/DDBJ databases">
        <authorList>
            <person name="Gilroy R."/>
        </authorList>
    </citation>
    <scope>NUCLEOTIDE SEQUENCE</scope>
    <source>
        <strain evidence="10">ChiHjej12B11-9795</strain>
    </source>
</reference>
<reference evidence="10" key="1">
    <citation type="journal article" date="2021" name="PeerJ">
        <title>Extensive microbial diversity within the chicken gut microbiome revealed by metagenomics and culture.</title>
        <authorList>
            <person name="Gilroy R."/>
            <person name="Ravi A."/>
            <person name="Getino M."/>
            <person name="Pursley I."/>
            <person name="Horton D.L."/>
            <person name="Alikhan N.F."/>
            <person name="Baker D."/>
            <person name="Gharbi K."/>
            <person name="Hall N."/>
            <person name="Watson M."/>
            <person name="Adriaenssens E.M."/>
            <person name="Foster-Nyarko E."/>
            <person name="Jarju S."/>
            <person name="Secka A."/>
            <person name="Antonio M."/>
            <person name="Oren A."/>
            <person name="Chaudhuri R.R."/>
            <person name="La Ragione R."/>
            <person name="Hildebrand F."/>
            <person name="Pallen M.J."/>
        </authorList>
    </citation>
    <scope>NUCLEOTIDE SEQUENCE</scope>
    <source>
        <strain evidence="10">ChiHjej12B11-9795</strain>
    </source>
</reference>
<evidence type="ECO:0000313" key="10">
    <source>
        <dbReference type="EMBL" id="HJA85148.1"/>
    </source>
</evidence>
<dbReference type="InterPro" id="IPR051906">
    <property type="entry name" value="TolC-like"/>
</dbReference>
<protein>
    <submittedName>
        <fullName evidence="10">TolC family protein</fullName>
    </submittedName>
</protein>
<dbReference type="GO" id="GO:0009279">
    <property type="term" value="C:cell outer membrane"/>
    <property type="evidence" value="ECO:0007669"/>
    <property type="project" value="UniProtKB-SubCell"/>
</dbReference>